<dbReference type="InterPro" id="IPR002545">
    <property type="entry name" value="CheW-lke_dom"/>
</dbReference>
<dbReference type="RefSeq" id="WP_017745969.1">
    <property type="nucleotide sequence ID" value="NZ_KQ976354.1"/>
</dbReference>
<dbReference type="OrthoDB" id="425983at2"/>
<sequence>MGSESSLTTDVSTLSVAPSSSKTGDQYLKFQLVADITALLPISQLAEVLTIDVSQITPIPQLPTWVMGAYNWRGEALWMVDLAHLIGFMPWYQQLSLTTTYTAVILRGSSKSMRENNTDSQIVGLVINRAEAIEWCDPQMLQSPLSDATTPQLIPFLRGYQVKSDGEQLAVLDDEVILSTISRL</sequence>
<reference evidence="2 3" key="1">
    <citation type="journal article" date="2013" name="Genome Biol. Evol.">
        <title>Genomes of Stigonematalean cyanobacteria (subsection V) and the evolution of oxygenic photosynthesis from prokaryotes to plastids.</title>
        <authorList>
            <person name="Dagan T."/>
            <person name="Roettger M."/>
            <person name="Stucken K."/>
            <person name="Landan G."/>
            <person name="Koch R."/>
            <person name="Major P."/>
            <person name="Gould S.B."/>
            <person name="Goremykin V.V."/>
            <person name="Rippka R."/>
            <person name="Tandeau de Marsac N."/>
            <person name="Gugger M."/>
            <person name="Lockhart P.J."/>
            <person name="Allen J.F."/>
            <person name="Brune I."/>
            <person name="Maus I."/>
            <person name="Puhler A."/>
            <person name="Martin W.F."/>
        </authorList>
    </citation>
    <scope>NUCLEOTIDE SEQUENCE [LARGE SCALE GENOMIC DNA]</scope>
    <source>
        <strain evidence="2 3">PCC 7110</strain>
    </source>
</reference>
<dbReference type="SMART" id="SM00260">
    <property type="entry name" value="CheW"/>
    <property type="match status" value="1"/>
</dbReference>
<organism evidence="2 3">
    <name type="scientific">Scytonema hofmannii PCC 7110</name>
    <dbReference type="NCBI Taxonomy" id="128403"/>
    <lineage>
        <taxon>Bacteria</taxon>
        <taxon>Bacillati</taxon>
        <taxon>Cyanobacteriota</taxon>
        <taxon>Cyanophyceae</taxon>
        <taxon>Nostocales</taxon>
        <taxon>Scytonemataceae</taxon>
        <taxon>Scytonema</taxon>
    </lineage>
</organism>
<evidence type="ECO:0000313" key="2">
    <source>
        <dbReference type="EMBL" id="KYC38777.1"/>
    </source>
</evidence>
<dbReference type="GO" id="GO:0007165">
    <property type="term" value="P:signal transduction"/>
    <property type="evidence" value="ECO:0007669"/>
    <property type="project" value="InterPro"/>
</dbReference>
<evidence type="ECO:0000259" key="1">
    <source>
        <dbReference type="PROSITE" id="PS50851"/>
    </source>
</evidence>
<dbReference type="InterPro" id="IPR036061">
    <property type="entry name" value="CheW-like_dom_sf"/>
</dbReference>
<accession>A0A139X246</accession>
<dbReference type="SUPFAM" id="SSF50341">
    <property type="entry name" value="CheW-like"/>
    <property type="match status" value="1"/>
</dbReference>
<feature type="domain" description="CheW-like" evidence="1">
    <location>
        <begin position="24"/>
        <end position="183"/>
    </location>
</feature>
<dbReference type="AlphaFoldDB" id="A0A139X246"/>
<dbReference type="GO" id="GO:0005829">
    <property type="term" value="C:cytosol"/>
    <property type="evidence" value="ECO:0007669"/>
    <property type="project" value="TreeGrafter"/>
</dbReference>
<comment type="caution">
    <text evidence="2">The sequence shown here is derived from an EMBL/GenBank/DDBJ whole genome shotgun (WGS) entry which is preliminary data.</text>
</comment>
<evidence type="ECO:0000313" key="3">
    <source>
        <dbReference type="Proteomes" id="UP000076925"/>
    </source>
</evidence>
<protein>
    <submittedName>
        <fullName evidence="2">Chemotaxis protein CheW</fullName>
    </submittedName>
</protein>
<dbReference type="Proteomes" id="UP000076925">
    <property type="component" value="Unassembled WGS sequence"/>
</dbReference>
<dbReference type="PROSITE" id="PS50851">
    <property type="entry name" value="CHEW"/>
    <property type="match status" value="1"/>
</dbReference>
<dbReference type="InterPro" id="IPR039315">
    <property type="entry name" value="CheW"/>
</dbReference>
<dbReference type="STRING" id="128403.WA1_35180"/>
<dbReference type="PANTHER" id="PTHR22617:SF23">
    <property type="entry name" value="CHEMOTAXIS PROTEIN CHEW"/>
    <property type="match status" value="1"/>
</dbReference>
<name>A0A139X246_9CYAN</name>
<dbReference type="EMBL" id="ANNX02000039">
    <property type="protein sequence ID" value="KYC38777.1"/>
    <property type="molecule type" value="Genomic_DNA"/>
</dbReference>
<dbReference type="Gene3D" id="2.40.50.180">
    <property type="entry name" value="CheA-289, Domain 4"/>
    <property type="match status" value="1"/>
</dbReference>
<proteinExistence type="predicted"/>
<keyword evidence="3" id="KW-1185">Reference proteome</keyword>
<dbReference type="Pfam" id="PF01584">
    <property type="entry name" value="CheW"/>
    <property type="match status" value="1"/>
</dbReference>
<dbReference type="PANTHER" id="PTHR22617">
    <property type="entry name" value="CHEMOTAXIS SENSOR HISTIDINE KINASE-RELATED"/>
    <property type="match status" value="1"/>
</dbReference>
<dbReference type="GO" id="GO:0006935">
    <property type="term" value="P:chemotaxis"/>
    <property type="evidence" value="ECO:0007669"/>
    <property type="project" value="InterPro"/>
</dbReference>
<gene>
    <name evidence="2" type="ORF">WA1_35180</name>
</gene>